<evidence type="ECO:0000313" key="1">
    <source>
        <dbReference type="EMBL" id="KAK9887774.1"/>
    </source>
</evidence>
<dbReference type="EMBL" id="JARQZJ010000121">
    <property type="protein sequence ID" value="KAK9887774.1"/>
    <property type="molecule type" value="Genomic_DNA"/>
</dbReference>
<reference evidence="1 2" key="1">
    <citation type="submission" date="2023-03" db="EMBL/GenBank/DDBJ databases">
        <title>Genome insight into feeding habits of ladybird beetles.</title>
        <authorList>
            <person name="Li H.-S."/>
            <person name="Huang Y.-H."/>
            <person name="Pang H."/>
        </authorList>
    </citation>
    <scope>NUCLEOTIDE SEQUENCE [LARGE SCALE GENOMIC DNA]</scope>
    <source>
        <strain evidence="1">SYSU_2023b</strain>
        <tissue evidence="1">Whole body</tissue>
    </source>
</reference>
<evidence type="ECO:0000313" key="2">
    <source>
        <dbReference type="Proteomes" id="UP001431783"/>
    </source>
</evidence>
<proteinExistence type="predicted"/>
<organism evidence="1 2">
    <name type="scientific">Henosepilachna vigintioctopunctata</name>
    <dbReference type="NCBI Taxonomy" id="420089"/>
    <lineage>
        <taxon>Eukaryota</taxon>
        <taxon>Metazoa</taxon>
        <taxon>Ecdysozoa</taxon>
        <taxon>Arthropoda</taxon>
        <taxon>Hexapoda</taxon>
        <taxon>Insecta</taxon>
        <taxon>Pterygota</taxon>
        <taxon>Neoptera</taxon>
        <taxon>Endopterygota</taxon>
        <taxon>Coleoptera</taxon>
        <taxon>Polyphaga</taxon>
        <taxon>Cucujiformia</taxon>
        <taxon>Coccinelloidea</taxon>
        <taxon>Coccinellidae</taxon>
        <taxon>Epilachninae</taxon>
        <taxon>Epilachnini</taxon>
        <taxon>Henosepilachna</taxon>
    </lineage>
</organism>
<sequence>QAIIMFEDYQSLLVDDVFKRHLVIGSISLVVTGFAVESSFLSSPAASRIDHPHYATAGQLIQLSSCAFLFGSSSKPRFSPYLYGLPLCVRYHVRRLINGPTDC</sequence>
<dbReference type="AlphaFoldDB" id="A0AAW1V7A3"/>
<feature type="non-terminal residue" evidence="1">
    <location>
        <position position="1"/>
    </location>
</feature>
<keyword evidence="2" id="KW-1185">Reference proteome</keyword>
<comment type="caution">
    <text evidence="1">The sequence shown here is derived from an EMBL/GenBank/DDBJ whole genome shotgun (WGS) entry which is preliminary data.</text>
</comment>
<accession>A0AAW1V7A3</accession>
<gene>
    <name evidence="1" type="ORF">WA026_000089</name>
</gene>
<protein>
    <submittedName>
        <fullName evidence="1">Uncharacterized protein</fullName>
    </submittedName>
</protein>
<dbReference type="Proteomes" id="UP001431783">
    <property type="component" value="Unassembled WGS sequence"/>
</dbReference>
<name>A0AAW1V7A3_9CUCU</name>